<name>A0A0E9XQP8_ANGAN</name>
<dbReference type="EMBL" id="GBXM01003623">
    <property type="protein sequence ID" value="JAI04955.1"/>
    <property type="molecule type" value="Transcribed_RNA"/>
</dbReference>
<evidence type="ECO:0000313" key="1">
    <source>
        <dbReference type="EMBL" id="JAI04955.1"/>
    </source>
</evidence>
<dbReference type="AlphaFoldDB" id="A0A0E9XQP8"/>
<reference evidence="1" key="2">
    <citation type="journal article" date="2015" name="Fish Shellfish Immunol.">
        <title>Early steps in the European eel (Anguilla anguilla)-Vibrio vulnificus interaction in the gills: Role of the RtxA13 toxin.</title>
        <authorList>
            <person name="Callol A."/>
            <person name="Pajuelo D."/>
            <person name="Ebbesson L."/>
            <person name="Teles M."/>
            <person name="MacKenzie S."/>
            <person name="Amaro C."/>
        </authorList>
    </citation>
    <scope>NUCLEOTIDE SEQUENCE</scope>
</reference>
<sequence length="101" mass="10775">MVCSSILTLCVKKELCFSICHGSSSSSSSSGKVRLSCHTGSMISPMSFSVSQQIRAKKRIIVLPLGAAPPVPPVPLLPFLQHLHHHHPPLPPPPPLCSFSS</sequence>
<protein>
    <submittedName>
        <fullName evidence="1">Uncharacterized protein</fullName>
    </submittedName>
</protein>
<proteinExistence type="predicted"/>
<accession>A0A0E9XQP8</accession>
<reference evidence="1" key="1">
    <citation type="submission" date="2014-11" db="EMBL/GenBank/DDBJ databases">
        <authorList>
            <person name="Amaro Gonzalez C."/>
        </authorList>
    </citation>
    <scope>NUCLEOTIDE SEQUENCE</scope>
</reference>
<organism evidence="1">
    <name type="scientific">Anguilla anguilla</name>
    <name type="common">European freshwater eel</name>
    <name type="synonym">Muraena anguilla</name>
    <dbReference type="NCBI Taxonomy" id="7936"/>
    <lineage>
        <taxon>Eukaryota</taxon>
        <taxon>Metazoa</taxon>
        <taxon>Chordata</taxon>
        <taxon>Craniata</taxon>
        <taxon>Vertebrata</taxon>
        <taxon>Euteleostomi</taxon>
        <taxon>Actinopterygii</taxon>
        <taxon>Neopterygii</taxon>
        <taxon>Teleostei</taxon>
        <taxon>Anguilliformes</taxon>
        <taxon>Anguillidae</taxon>
        <taxon>Anguilla</taxon>
    </lineage>
</organism>